<keyword evidence="1 7" id="KW-0813">Transport</keyword>
<reference evidence="10" key="1">
    <citation type="submission" date="2021-01" db="EMBL/GenBank/DDBJ databases">
        <title>Adiantum capillus-veneris genome.</title>
        <authorList>
            <person name="Fang Y."/>
            <person name="Liao Q."/>
        </authorList>
    </citation>
    <scope>NUCLEOTIDE SEQUENCE</scope>
    <source>
        <strain evidence="10">H3</strain>
        <tissue evidence="10">Leaf</tissue>
    </source>
</reference>
<evidence type="ECO:0000256" key="2">
    <source>
        <dbReference type="ARBA" id="ARBA00022538"/>
    </source>
</evidence>
<evidence type="ECO:0000256" key="1">
    <source>
        <dbReference type="ARBA" id="ARBA00022448"/>
    </source>
</evidence>
<evidence type="ECO:0000256" key="8">
    <source>
        <dbReference type="SAM" id="MobiDB-lite"/>
    </source>
</evidence>
<feature type="transmembrane region" description="Helical" evidence="9">
    <location>
        <begin position="469"/>
        <end position="492"/>
    </location>
</feature>
<keyword evidence="2 7" id="KW-0633">Potassium transport</keyword>
<protein>
    <recommendedName>
        <fullName evidence="12">Inward rectifier potassium channel C-terminal domain-containing protein</fullName>
    </recommendedName>
</protein>
<dbReference type="PANTHER" id="PTHR11767">
    <property type="entry name" value="INWARD RECTIFIER POTASSIUM CHANNEL"/>
    <property type="match status" value="1"/>
</dbReference>
<comment type="similarity">
    <text evidence="7">Belongs to the inward rectifier-type potassium channel (TC 1.A.2.1) family.</text>
</comment>
<proteinExistence type="inferred from homology"/>
<gene>
    <name evidence="10" type="ORF">GOP47_0015705</name>
</gene>
<dbReference type="SUPFAM" id="SSF81296">
    <property type="entry name" value="E set domains"/>
    <property type="match status" value="1"/>
</dbReference>
<keyword evidence="4 7" id="KW-0630">Potassium</keyword>
<feature type="compositionally biased region" description="Polar residues" evidence="8">
    <location>
        <begin position="123"/>
        <end position="132"/>
    </location>
</feature>
<keyword evidence="3 7" id="KW-0851">Voltage-gated channel</keyword>
<keyword evidence="9" id="KW-0472">Membrane</keyword>
<organism evidence="10 11">
    <name type="scientific">Adiantum capillus-veneris</name>
    <name type="common">Maidenhair fern</name>
    <dbReference type="NCBI Taxonomy" id="13818"/>
    <lineage>
        <taxon>Eukaryota</taxon>
        <taxon>Viridiplantae</taxon>
        <taxon>Streptophyta</taxon>
        <taxon>Embryophyta</taxon>
        <taxon>Tracheophyta</taxon>
        <taxon>Polypodiopsida</taxon>
        <taxon>Polypodiidae</taxon>
        <taxon>Polypodiales</taxon>
        <taxon>Pteridineae</taxon>
        <taxon>Pteridaceae</taxon>
        <taxon>Vittarioideae</taxon>
        <taxon>Adiantum</taxon>
    </lineage>
</organism>
<dbReference type="Gene3D" id="2.60.40.1400">
    <property type="entry name" value="G protein-activated inward rectifier potassium channel 1"/>
    <property type="match status" value="1"/>
</dbReference>
<dbReference type="OrthoDB" id="273257at2759"/>
<comment type="subcellular location">
    <subcellularLocation>
        <location evidence="7">Membrane</location>
        <topology evidence="7">Multi-pass membrane protein</topology>
    </subcellularLocation>
</comment>
<dbReference type="Proteomes" id="UP000886520">
    <property type="component" value="Chromosome 15"/>
</dbReference>
<dbReference type="InterPro" id="IPR013518">
    <property type="entry name" value="K_chnl_inward-rec_Kir_cyto"/>
</dbReference>
<feature type="transmembrane region" description="Helical" evidence="9">
    <location>
        <begin position="420"/>
        <end position="441"/>
    </location>
</feature>
<sequence>MCSLPMVLRRDSMRLRLVPARSIEETGLDPSLFGGFASPHGAPSPDREPWSILTLPTAESPMAKNIAFQPHTPICSKCQQKEDPSFAPSPDQLHLDANGIPHFAKDQVVRRRIIKGKGDDLYPSSSADPTSSDVEDHNLQTGVSHKSFPGPILPKIVESSSESLTALEISLNSQKGAEQMDAAVGQYSDKGAGIVSQRDSIEAVPAATDEPETPFMVEGNVFYEPFDDSSIHRTPPSSPVFLFVPQDRILEEAEGSPQPCEASPQPCEASLSSSCTIESFREISAGTPLYERKQSAGFGVDVSQKASSPSSVSSKLDARSRWKRAAHSVKFVNHLASNIRVASTDLIEDRAVDEMMQQQLTQDDAGRVGAAAFEGARTVARSRSKGRKGMEGLVVKQDRGLVTFFQDFYVACLKMPIGHFLVGVFLSPLVLGLLFTPFYLLDVDGLSFNGVVPEDAATSPMVSAKQRCLAFLNIFLYALSLSTTFGGAPVAARSPFCLLVANVNTLLAQFLFVFLSGSVFARMSQPSYPIRCSKKAIIKTDDLLPVLGLEQQEKFKVFAVRLVLTGPSPCELVDAKICLTFRIFVTLPSGSVFCSTQDLEVVRSEVSYLRYGLMVRHIIDKKSPVYGHTMESLYEGDASFSLTVMGLERTSMQPVFHLEDYFVCDHDVTWEGDYEDFIRVNKKGQRVLHHSQIDLLKPLKAAAQATQAVSRMKHLSHQKQEKEEEVKEPETSGGTETIAEVEEAISPLWQRSWFSLRKRKLLKSMSTSFTRADW</sequence>
<feature type="region of interest" description="Disordered" evidence="8">
    <location>
        <begin position="116"/>
        <end position="145"/>
    </location>
</feature>
<dbReference type="GO" id="GO:0034765">
    <property type="term" value="P:regulation of monoatomic ion transmembrane transport"/>
    <property type="evidence" value="ECO:0007669"/>
    <property type="project" value="TreeGrafter"/>
</dbReference>
<dbReference type="GO" id="GO:0005242">
    <property type="term" value="F:inward rectifier potassium channel activity"/>
    <property type="evidence" value="ECO:0007669"/>
    <property type="project" value="InterPro"/>
</dbReference>
<evidence type="ECO:0000256" key="7">
    <source>
        <dbReference type="RuleBase" id="RU003822"/>
    </source>
</evidence>
<evidence type="ECO:0000313" key="10">
    <source>
        <dbReference type="EMBL" id="KAI5069404.1"/>
    </source>
</evidence>
<evidence type="ECO:0008006" key="12">
    <source>
        <dbReference type="Google" id="ProtNLM"/>
    </source>
</evidence>
<dbReference type="EMBL" id="JABFUD020000015">
    <property type="protein sequence ID" value="KAI5069404.1"/>
    <property type="molecule type" value="Genomic_DNA"/>
</dbReference>
<evidence type="ECO:0000256" key="6">
    <source>
        <dbReference type="ARBA" id="ARBA00023303"/>
    </source>
</evidence>
<keyword evidence="6 7" id="KW-0407">Ion channel</keyword>
<keyword evidence="11" id="KW-1185">Reference proteome</keyword>
<dbReference type="Gene3D" id="1.10.287.70">
    <property type="match status" value="1"/>
</dbReference>
<dbReference type="InterPro" id="IPR014756">
    <property type="entry name" value="Ig_E-set"/>
</dbReference>
<evidence type="ECO:0000256" key="5">
    <source>
        <dbReference type="ARBA" id="ARBA00023065"/>
    </source>
</evidence>
<feature type="region of interest" description="Disordered" evidence="8">
    <location>
        <begin position="715"/>
        <end position="737"/>
    </location>
</feature>
<evidence type="ECO:0000256" key="4">
    <source>
        <dbReference type="ARBA" id="ARBA00022958"/>
    </source>
</evidence>
<name>A0A9D4UKT6_ADICA</name>
<comment type="caution">
    <text evidence="10">The sequence shown here is derived from an EMBL/GenBank/DDBJ whole genome shotgun (WGS) entry which is preliminary data.</text>
</comment>
<evidence type="ECO:0000256" key="3">
    <source>
        <dbReference type="ARBA" id="ARBA00022882"/>
    </source>
</evidence>
<keyword evidence="7 9" id="KW-0812">Transmembrane</keyword>
<accession>A0A9D4UKT6</accession>
<feature type="compositionally biased region" description="Basic and acidic residues" evidence="8">
    <location>
        <begin position="718"/>
        <end position="730"/>
    </location>
</feature>
<dbReference type="AlphaFoldDB" id="A0A9D4UKT6"/>
<keyword evidence="9" id="KW-1133">Transmembrane helix</keyword>
<evidence type="ECO:0000256" key="9">
    <source>
        <dbReference type="SAM" id="Phobius"/>
    </source>
</evidence>
<dbReference type="GO" id="GO:0034702">
    <property type="term" value="C:monoatomic ion channel complex"/>
    <property type="evidence" value="ECO:0007669"/>
    <property type="project" value="UniProtKB-KW"/>
</dbReference>
<dbReference type="GO" id="GO:0005886">
    <property type="term" value="C:plasma membrane"/>
    <property type="evidence" value="ECO:0007669"/>
    <property type="project" value="TreeGrafter"/>
</dbReference>
<keyword evidence="5 7" id="KW-0406">Ion transport</keyword>
<dbReference type="PANTHER" id="PTHR11767:SF105">
    <property type="entry name" value="INWARD RECTIFIER POTASSIUM CHANNEL C-TERMINAL DOMAIN-CONTAINING PROTEIN"/>
    <property type="match status" value="1"/>
</dbReference>
<feature type="transmembrane region" description="Helical" evidence="9">
    <location>
        <begin position="498"/>
        <end position="521"/>
    </location>
</feature>
<dbReference type="InterPro" id="IPR016449">
    <property type="entry name" value="K_chnl_inward-rec_Kir"/>
</dbReference>
<evidence type="ECO:0000313" key="11">
    <source>
        <dbReference type="Proteomes" id="UP000886520"/>
    </source>
</evidence>
<dbReference type="GO" id="GO:1990573">
    <property type="term" value="P:potassium ion import across plasma membrane"/>
    <property type="evidence" value="ECO:0007669"/>
    <property type="project" value="TreeGrafter"/>
</dbReference>